<dbReference type="InterPro" id="IPR052018">
    <property type="entry name" value="PHP_domain"/>
</dbReference>
<dbReference type="Pfam" id="PF02811">
    <property type="entry name" value="PHP"/>
    <property type="match status" value="1"/>
</dbReference>
<dbReference type="Gene3D" id="1.10.150.650">
    <property type="match status" value="1"/>
</dbReference>
<dbReference type="GO" id="GO:0004534">
    <property type="term" value="F:5'-3' RNA exonuclease activity"/>
    <property type="evidence" value="ECO:0007669"/>
    <property type="project" value="TreeGrafter"/>
</dbReference>
<dbReference type="GO" id="GO:0035312">
    <property type="term" value="F:5'-3' DNA exonuclease activity"/>
    <property type="evidence" value="ECO:0007669"/>
    <property type="project" value="TreeGrafter"/>
</dbReference>
<dbReference type="SMART" id="SM00481">
    <property type="entry name" value="POLIIIAc"/>
    <property type="match status" value="1"/>
</dbReference>
<dbReference type="InterPro" id="IPR004013">
    <property type="entry name" value="PHP_dom"/>
</dbReference>
<protein>
    <submittedName>
        <fullName evidence="2">PHP domain protein</fullName>
    </submittedName>
</protein>
<name>G7V7J5_THELD</name>
<reference evidence="2 3" key="2">
    <citation type="journal article" date="2012" name="Stand. Genomic Sci.">
        <title>Genome sequence of the moderately thermophilic, amino-acid-degrading and sulfur-reducing bacterium Thermovirga lienii type strain (Cas60314(T)).</title>
        <authorList>
            <person name="Goker M."/>
            <person name="Saunders E."/>
            <person name="Lapidus A."/>
            <person name="Nolan M."/>
            <person name="Lucas S."/>
            <person name="Hammon N."/>
            <person name="Deshpande S."/>
            <person name="Cheng J.F."/>
            <person name="Han C."/>
            <person name="Tapia R."/>
            <person name="Goodwin L.A."/>
            <person name="Pitluck S."/>
            <person name="Liolios K."/>
            <person name="Mavromatis K."/>
            <person name="Pagani I."/>
            <person name="Ivanova N."/>
            <person name="Mikhailova N."/>
            <person name="Pati A."/>
            <person name="Chen A."/>
            <person name="Palaniappan K."/>
            <person name="Land M."/>
            <person name="Chang Y.J."/>
            <person name="Jeffries C.D."/>
            <person name="Brambilla E.M."/>
            <person name="Rohde M."/>
            <person name="Spring S."/>
            <person name="Detter J.C."/>
            <person name="Woyke T."/>
            <person name="Bristow J."/>
            <person name="Eisen J.A."/>
            <person name="Markowitz V."/>
            <person name="Hugenholtz P."/>
            <person name="Kyrpides N.C."/>
            <person name="Klenk H.P."/>
        </authorList>
    </citation>
    <scope>NUCLEOTIDE SEQUENCE [LARGE SCALE GENOMIC DNA]</scope>
    <source>
        <strain evidence="3">ATCC BAA-1197 / DSM 17291 / Cas60314</strain>
    </source>
</reference>
<dbReference type="eggNOG" id="COG0613">
    <property type="taxonomic scope" value="Bacteria"/>
</dbReference>
<dbReference type="EMBL" id="CP003096">
    <property type="protein sequence ID" value="AER66157.1"/>
    <property type="molecule type" value="Genomic_DNA"/>
</dbReference>
<feature type="domain" description="Polymerase/histidinol phosphatase N-terminal" evidence="1">
    <location>
        <begin position="4"/>
        <end position="69"/>
    </location>
</feature>
<dbReference type="STRING" id="580340.Tlie_0422"/>
<proteinExistence type="predicted"/>
<dbReference type="InterPro" id="IPR003141">
    <property type="entry name" value="Pol/His_phosphatase_N"/>
</dbReference>
<sequence length="273" mass="30859">MIKIDLHLHSNFSDGTLSPRELVHKAKKFGVSILSLTDHDTVSGVRDFMRECAKAGLSCIPGVELSADAPFELHILGYRIQIDKIDEHLKTIRDHRKERNMAMCEKLQGMGIHISMEELEEEAGGDVIARPHIARLMVKKGYVPDERTAFAWYLRRGGEAYVERKRFSPLECIKIIREAGGLPVLAHPVLMGLDEKREIELVEQLVDEGLWGIECFAACQTWEQMNKWSQIADRYGLYKTAGSDFHDGLRPGRKLGMGVPADLLPWSRLGARL</sequence>
<dbReference type="PANTHER" id="PTHR42924:SF3">
    <property type="entry name" value="POLYMERASE_HISTIDINOL PHOSPHATASE N-TERMINAL DOMAIN-CONTAINING PROTEIN"/>
    <property type="match status" value="1"/>
</dbReference>
<organism evidence="2 3">
    <name type="scientific">Thermovirga lienii (strain ATCC BAA-1197 / DSM 17291 / Cas60314)</name>
    <dbReference type="NCBI Taxonomy" id="580340"/>
    <lineage>
        <taxon>Bacteria</taxon>
        <taxon>Thermotogati</taxon>
        <taxon>Synergistota</taxon>
        <taxon>Synergistia</taxon>
        <taxon>Synergistales</taxon>
        <taxon>Thermovirgaceae</taxon>
        <taxon>Thermovirga</taxon>
    </lineage>
</organism>
<dbReference type="KEGG" id="tli:Tlie_0422"/>
<dbReference type="AlphaFoldDB" id="G7V7J5"/>
<dbReference type="InterPro" id="IPR016195">
    <property type="entry name" value="Pol/histidinol_Pase-like"/>
</dbReference>
<dbReference type="CDD" id="cd07438">
    <property type="entry name" value="PHP_HisPPase_AMP"/>
    <property type="match status" value="1"/>
</dbReference>
<reference evidence="3" key="1">
    <citation type="submission" date="2011-10" db="EMBL/GenBank/DDBJ databases">
        <title>The complete genome of chromosome of Thermovirga lienii DSM 17291.</title>
        <authorList>
            <consortium name="US DOE Joint Genome Institute (JGI-PGF)"/>
            <person name="Lucas S."/>
            <person name="Copeland A."/>
            <person name="Lapidus A."/>
            <person name="Glavina del Rio T."/>
            <person name="Dalin E."/>
            <person name="Tice H."/>
            <person name="Bruce D."/>
            <person name="Goodwin L."/>
            <person name="Pitluck S."/>
            <person name="Peters L."/>
            <person name="Mikhailova N."/>
            <person name="Saunders E."/>
            <person name="Kyrpides N."/>
            <person name="Mavromatis K."/>
            <person name="Ivanova N."/>
            <person name="Last F.I."/>
            <person name="Brettin T."/>
            <person name="Detter J.C."/>
            <person name="Han C."/>
            <person name="Larimer F."/>
            <person name="Land M."/>
            <person name="Hauser L."/>
            <person name="Markowitz V."/>
            <person name="Cheng J.-F."/>
            <person name="Hugenholtz P."/>
            <person name="Woyke T."/>
            <person name="Wu D."/>
            <person name="Spring S."/>
            <person name="Schroeder M."/>
            <person name="Brambilla E.-M."/>
            <person name="Klenk H.-P."/>
            <person name="Eisen J.A."/>
        </authorList>
    </citation>
    <scope>NUCLEOTIDE SEQUENCE [LARGE SCALE GENOMIC DNA]</scope>
    <source>
        <strain evidence="3">ATCC BAA-1197 / DSM 17291 / Cas60314</strain>
    </source>
</reference>
<dbReference type="HOGENOM" id="CLU_067347_1_0_0"/>
<dbReference type="Gene3D" id="3.20.20.140">
    <property type="entry name" value="Metal-dependent hydrolases"/>
    <property type="match status" value="1"/>
</dbReference>
<dbReference type="SUPFAM" id="SSF89550">
    <property type="entry name" value="PHP domain-like"/>
    <property type="match status" value="1"/>
</dbReference>
<dbReference type="Proteomes" id="UP000005868">
    <property type="component" value="Chromosome"/>
</dbReference>
<evidence type="ECO:0000313" key="2">
    <source>
        <dbReference type="EMBL" id="AER66157.1"/>
    </source>
</evidence>
<evidence type="ECO:0000313" key="3">
    <source>
        <dbReference type="Proteomes" id="UP000005868"/>
    </source>
</evidence>
<accession>G7V7J5</accession>
<dbReference type="PANTHER" id="PTHR42924">
    <property type="entry name" value="EXONUCLEASE"/>
    <property type="match status" value="1"/>
</dbReference>
<keyword evidence="3" id="KW-1185">Reference proteome</keyword>
<evidence type="ECO:0000259" key="1">
    <source>
        <dbReference type="SMART" id="SM00481"/>
    </source>
</evidence>
<dbReference type="OrthoDB" id="9804333at2"/>
<gene>
    <name evidence="2" type="ordered locus">Tlie_0422</name>
</gene>